<dbReference type="EMBL" id="CADCWC010000407">
    <property type="protein sequence ID" value="CAA9550447.1"/>
    <property type="molecule type" value="Genomic_DNA"/>
</dbReference>
<organism evidence="2">
    <name type="scientific">uncultured Thermoleophilia bacterium</name>
    <dbReference type="NCBI Taxonomy" id="1497501"/>
    <lineage>
        <taxon>Bacteria</taxon>
        <taxon>Bacillati</taxon>
        <taxon>Actinomycetota</taxon>
        <taxon>Thermoleophilia</taxon>
        <taxon>environmental samples</taxon>
    </lineage>
</organism>
<reference evidence="2" key="1">
    <citation type="submission" date="2020-02" db="EMBL/GenBank/DDBJ databases">
        <authorList>
            <person name="Meier V. D."/>
        </authorList>
    </citation>
    <scope>NUCLEOTIDE SEQUENCE</scope>
    <source>
        <strain evidence="2">AVDCRST_MAG79</strain>
    </source>
</reference>
<feature type="compositionally biased region" description="Low complexity" evidence="1">
    <location>
        <begin position="297"/>
        <end position="313"/>
    </location>
</feature>
<evidence type="ECO:0000313" key="2">
    <source>
        <dbReference type="EMBL" id="CAA9550447.1"/>
    </source>
</evidence>
<feature type="compositionally biased region" description="Basic residues" evidence="1">
    <location>
        <begin position="346"/>
        <end position="400"/>
    </location>
</feature>
<feature type="non-terminal residue" evidence="2">
    <location>
        <position position="1"/>
    </location>
</feature>
<feature type="non-terminal residue" evidence="2">
    <location>
        <position position="406"/>
    </location>
</feature>
<dbReference type="AlphaFoldDB" id="A0A6J4UH70"/>
<feature type="compositionally biased region" description="Basic and acidic residues" evidence="1">
    <location>
        <begin position="153"/>
        <end position="214"/>
    </location>
</feature>
<evidence type="ECO:0000256" key="1">
    <source>
        <dbReference type="SAM" id="MobiDB-lite"/>
    </source>
</evidence>
<feature type="compositionally biased region" description="Basic and acidic residues" evidence="1">
    <location>
        <begin position="239"/>
        <end position="286"/>
    </location>
</feature>
<sequence>DHRTAGPLAHRESRPLRGAAHAARPDPQRRGGGHHRPPVGQLAPARARVRRGALRGGGAPGAARPRHAGGGRRRAGRPLRRPLRHGLRPGGGLVARSVGRAGPGRDPLRPRRGGQQGVARRDAGGHRGPRGLRGAPEGPDLLHVGLRRRGRLPRGDPDGRPRGDRAHGDRLLGRGDEQPGHRDRLSRHLDVEAHGRGAHRASDGAREGHQRGDEDGLAGAGGRRRAARDAAGDVAVVRAPRDDPGRPHASRRWLDDSGPLRRDPLGDDAGGRDADRGPGRDRRLPADARTGGRRGPVRVQGPADGRGPPVAAAGRGGSRPSRRQGAGGGRQGRYGPPGRGPQVQRRVGRRRRAHASRRARVRHAGGHHVRPRRLRARPLGRRAHRPRRRRRRRGGVRPRHAGAAEL</sequence>
<feature type="region of interest" description="Disordered" evidence="1">
    <location>
        <begin position="1"/>
        <end position="406"/>
    </location>
</feature>
<feature type="compositionally biased region" description="Gly residues" evidence="1">
    <location>
        <begin position="325"/>
        <end position="337"/>
    </location>
</feature>
<feature type="compositionally biased region" description="Basic residues" evidence="1">
    <location>
        <begin position="64"/>
        <end position="87"/>
    </location>
</feature>
<name>A0A6J4UH70_9ACTN</name>
<proteinExistence type="predicted"/>
<accession>A0A6J4UH70</accession>
<protein>
    <submittedName>
        <fullName evidence="2">Uncharacterized protein</fullName>
    </submittedName>
</protein>
<gene>
    <name evidence="2" type="ORF">AVDCRST_MAG79-2656</name>
</gene>